<dbReference type="KEGG" id="cfj:CFIO01_04311"/>
<organism evidence="5 6">
    <name type="scientific">Colletotrichum fioriniae PJ7</name>
    <dbReference type="NCBI Taxonomy" id="1445577"/>
    <lineage>
        <taxon>Eukaryota</taxon>
        <taxon>Fungi</taxon>
        <taxon>Dikarya</taxon>
        <taxon>Ascomycota</taxon>
        <taxon>Pezizomycotina</taxon>
        <taxon>Sordariomycetes</taxon>
        <taxon>Hypocreomycetidae</taxon>
        <taxon>Glomerellales</taxon>
        <taxon>Glomerellaceae</taxon>
        <taxon>Colletotrichum</taxon>
        <taxon>Colletotrichum acutatum species complex</taxon>
    </lineage>
</organism>
<keyword evidence="2 3" id="KW-0378">Hydrolase</keyword>
<gene>
    <name evidence="5" type="ORF">CFIO01_04311</name>
</gene>
<dbReference type="InterPro" id="IPR019826">
    <property type="entry name" value="Carboxylesterase_B_AS"/>
</dbReference>
<dbReference type="Proteomes" id="UP000020467">
    <property type="component" value="Unassembled WGS sequence"/>
</dbReference>
<dbReference type="Gene3D" id="3.40.50.1820">
    <property type="entry name" value="alpha/beta hydrolase"/>
    <property type="match status" value="1"/>
</dbReference>
<reference evidence="5 6" key="1">
    <citation type="submission" date="2014-02" db="EMBL/GenBank/DDBJ databases">
        <title>The genome sequence of Colletotrichum fioriniae PJ7.</title>
        <authorList>
            <person name="Baroncelli R."/>
            <person name="Thon M.R."/>
        </authorList>
    </citation>
    <scope>NUCLEOTIDE SEQUENCE [LARGE SCALE GENOMIC DNA]</scope>
    <source>
        <strain evidence="5 6">PJ7</strain>
    </source>
</reference>
<evidence type="ECO:0000256" key="3">
    <source>
        <dbReference type="RuleBase" id="RU361235"/>
    </source>
</evidence>
<evidence type="ECO:0000313" key="5">
    <source>
        <dbReference type="EMBL" id="EXF80604.1"/>
    </source>
</evidence>
<comment type="similarity">
    <text evidence="1 3">Belongs to the type-B carboxylesterase/lipase family.</text>
</comment>
<dbReference type="HOGENOM" id="CLU_006586_16_3_1"/>
<protein>
    <recommendedName>
        <fullName evidence="3">Carboxylic ester hydrolase</fullName>
        <ecNumber evidence="3">3.1.1.-</ecNumber>
    </recommendedName>
</protein>
<accession>A0A010RRG0</accession>
<dbReference type="GO" id="GO:0016787">
    <property type="term" value="F:hydrolase activity"/>
    <property type="evidence" value="ECO:0007669"/>
    <property type="project" value="UniProtKB-KW"/>
</dbReference>
<name>A0A010RRG0_9PEZI</name>
<evidence type="ECO:0000313" key="6">
    <source>
        <dbReference type="Proteomes" id="UP000020467"/>
    </source>
</evidence>
<dbReference type="eggNOG" id="KOG4389">
    <property type="taxonomic scope" value="Eukaryota"/>
</dbReference>
<dbReference type="PROSITE" id="PS00122">
    <property type="entry name" value="CARBOXYLESTERASE_B_1"/>
    <property type="match status" value="1"/>
</dbReference>
<keyword evidence="6" id="KW-1185">Reference proteome</keyword>
<evidence type="ECO:0000259" key="4">
    <source>
        <dbReference type="Pfam" id="PF00135"/>
    </source>
</evidence>
<dbReference type="EMBL" id="JARH01000427">
    <property type="protein sequence ID" value="EXF80604.1"/>
    <property type="molecule type" value="Genomic_DNA"/>
</dbReference>
<evidence type="ECO:0000256" key="1">
    <source>
        <dbReference type="ARBA" id="ARBA00005964"/>
    </source>
</evidence>
<dbReference type="AlphaFoldDB" id="A0A010RRG0"/>
<dbReference type="InterPro" id="IPR029058">
    <property type="entry name" value="AB_hydrolase_fold"/>
</dbReference>
<dbReference type="ESTHER" id="9pezi-a0a010rrg0">
    <property type="family name" value="Fungal_carboxylesterase_lipase"/>
</dbReference>
<proteinExistence type="inferred from homology"/>
<sequence>MVQKTVVGAALAQAASAALYDTAVQTKYGPIQGYPAFNSSPANMSFDNWADIAVWKGIPFAASTAGNNRFKAPQPIVAWNSTLDAKSFGSICPSAVGSGTDAYTVGEDCLNLNVWSAANSTDAKLPVVMWSYPAGSTAAMPLFDGAGIADKGVVYVNYNYRTGSFGWLATPELNQERLSTAGSNSSGNYGMLDQFAALKWIHENIASFGGDPDHITVMGQSAGSAATYHMLNGPLHGVPLHGAIIQSGVRDPHDPLCTSLAENYRSLDVNMETASRYMASMNCSDIACMRALPMEDLVTEFLNSEFDFTATLDYYAMPDTYINTLKEGIAQDVPVMTGNTRDESGAEYGLNITLATYISDLNETFSTWQDKFLAAYPANDSATASAAENAQWTDRSKVGTFFWSQLWQANATSSVYTYIWDHAPPGQTQGAFHMSEINYVHNNLYGTDSPWTSEDYEIANIMNSYWVNFIKTGDPNGDGLDQWTPASNASATVMELGDGFQALPIAKDNQVELFAQWFDTLVTY</sequence>
<dbReference type="InterPro" id="IPR002018">
    <property type="entry name" value="CarbesteraseB"/>
</dbReference>
<dbReference type="EC" id="3.1.1.-" evidence="3"/>
<comment type="caution">
    <text evidence="5">The sequence shown here is derived from an EMBL/GenBank/DDBJ whole genome shotgun (WGS) entry which is preliminary data.</text>
</comment>
<dbReference type="OrthoDB" id="408631at2759"/>
<feature type="domain" description="Carboxylesterase type B" evidence="4">
    <location>
        <begin position="22"/>
        <end position="501"/>
    </location>
</feature>
<dbReference type="InterPro" id="IPR050309">
    <property type="entry name" value="Type-B_Carboxylest/Lipase"/>
</dbReference>
<dbReference type="SUPFAM" id="SSF53474">
    <property type="entry name" value="alpha/beta-Hydrolases"/>
    <property type="match status" value="1"/>
</dbReference>
<dbReference type="PANTHER" id="PTHR11559">
    <property type="entry name" value="CARBOXYLESTERASE"/>
    <property type="match status" value="1"/>
</dbReference>
<evidence type="ECO:0000256" key="2">
    <source>
        <dbReference type="ARBA" id="ARBA00022801"/>
    </source>
</evidence>
<dbReference type="Pfam" id="PF00135">
    <property type="entry name" value="COesterase"/>
    <property type="match status" value="1"/>
</dbReference>